<protein>
    <submittedName>
        <fullName evidence="8">Acetoacetate--CoA ligase</fullName>
    </submittedName>
</protein>
<dbReference type="Pfam" id="PF13193">
    <property type="entry name" value="AMP-binding_C"/>
    <property type="match status" value="1"/>
</dbReference>
<keyword evidence="4" id="KW-0067">ATP-binding</keyword>
<feature type="domain" description="AMP-binding enzyme C-terminal" evidence="6">
    <location>
        <begin position="544"/>
        <end position="618"/>
    </location>
</feature>
<proteinExistence type="inferred from homology"/>
<evidence type="ECO:0000259" key="6">
    <source>
        <dbReference type="Pfam" id="PF13193"/>
    </source>
</evidence>
<evidence type="ECO:0000256" key="4">
    <source>
        <dbReference type="ARBA" id="ARBA00022840"/>
    </source>
</evidence>
<evidence type="ECO:0000256" key="2">
    <source>
        <dbReference type="ARBA" id="ARBA00022598"/>
    </source>
</evidence>
<keyword evidence="2 8" id="KW-0436">Ligase</keyword>
<evidence type="ECO:0000313" key="9">
    <source>
        <dbReference type="Proteomes" id="UP001500449"/>
    </source>
</evidence>
<feature type="domain" description="Acetyl-coenzyme A synthetase N-terminal" evidence="7">
    <location>
        <begin position="39"/>
        <end position="94"/>
    </location>
</feature>
<dbReference type="InterPro" id="IPR020845">
    <property type="entry name" value="AMP-binding_CS"/>
</dbReference>
<gene>
    <name evidence="8" type="ORF">GCM10009836_37640</name>
</gene>
<dbReference type="NCBIfam" id="NF002937">
    <property type="entry name" value="PRK03584.1"/>
    <property type="match status" value="1"/>
</dbReference>
<dbReference type="InterPro" id="IPR005914">
    <property type="entry name" value="Acac_CoA_synth"/>
</dbReference>
<evidence type="ECO:0000256" key="1">
    <source>
        <dbReference type="ARBA" id="ARBA00006432"/>
    </source>
</evidence>
<dbReference type="Gene3D" id="3.40.50.12780">
    <property type="entry name" value="N-terminal domain of ligase-like"/>
    <property type="match status" value="1"/>
</dbReference>
<dbReference type="InterPro" id="IPR042099">
    <property type="entry name" value="ANL_N_sf"/>
</dbReference>
<organism evidence="8 9">
    <name type="scientific">Pseudonocardia ailaonensis</name>
    <dbReference type="NCBI Taxonomy" id="367279"/>
    <lineage>
        <taxon>Bacteria</taxon>
        <taxon>Bacillati</taxon>
        <taxon>Actinomycetota</taxon>
        <taxon>Actinomycetes</taxon>
        <taxon>Pseudonocardiales</taxon>
        <taxon>Pseudonocardiaceae</taxon>
        <taxon>Pseudonocardia</taxon>
    </lineage>
</organism>
<evidence type="ECO:0000259" key="7">
    <source>
        <dbReference type="Pfam" id="PF16177"/>
    </source>
</evidence>
<dbReference type="InterPro" id="IPR032387">
    <property type="entry name" value="ACAS_N"/>
</dbReference>
<dbReference type="InterPro" id="IPR025110">
    <property type="entry name" value="AMP-bd_C"/>
</dbReference>
<name>A0ABN2N5S5_9PSEU</name>
<reference evidence="8 9" key="1">
    <citation type="journal article" date="2019" name="Int. J. Syst. Evol. Microbiol.">
        <title>The Global Catalogue of Microorganisms (GCM) 10K type strain sequencing project: providing services to taxonomists for standard genome sequencing and annotation.</title>
        <authorList>
            <consortium name="The Broad Institute Genomics Platform"/>
            <consortium name="The Broad Institute Genome Sequencing Center for Infectious Disease"/>
            <person name="Wu L."/>
            <person name="Ma J."/>
        </authorList>
    </citation>
    <scope>NUCLEOTIDE SEQUENCE [LARGE SCALE GENOMIC DNA]</scope>
    <source>
        <strain evidence="8 9">JCM 16009</strain>
    </source>
</reference>
<dbReference type="Pfam" id="PF00501">
    <property type="entry name" value="AMP-binding"/>
    <property type="match status" value="1"/>
</dbReference>
<keyword evidence="3" id="KW-0547">Nucleotide-binding</keyword>
<feature type="domain" description="AMP-dependent synthetase/ligase" evidence="5">
    <location>
        <begin position="104"/>
        <end position="475"/>
    </location>
</feature>
<comment type="similarity">
    <text evidence="1">Belongs to the ATP-dependent AMP-binding enzyme family.</text>
</comment>
<dbReference type="PANTHER" id="PTHR42921">
    <property type="entry name" value="ACETOACETYL-COA SYNTHETASE"/>
    <property type="match status" value="1"/>
</dbReference>
<dbReference type="SUPFAM" id="SSF56801">
    <property type="entry name" value="Acetyl-CoA synthetase-like"/>
    <property type="match status" value="1"/>
</dbReference>
<accession>A0ABN2N5S5</accession>
<dbReference type="Pfam" id="PF16177">
    <property type="entry name" value="ACAS_N"/>
    <property type="match status" value="1"/>
</dbReference>
<dbReference type="EMBL" id="BAAAQK010000011">
    <property type="protein sequence ID" value="GAA1854045.1"/>
    <property type="molecule type" value="Genomic_DNA"/>
</dbReference>
<evidence type="ECO:0000259" key="5">
    <source>
        <dbReference type="Pfam" id="PF00501"/>
    </source>
</evidence>
<dbReference type="Proteomes" id="UP001500449">
    <property type="component" value="Unassembled WGS sequence"/>
</dbReference>
<dbReference type="Gene3D" id="3.30.300.30">
    <property type="match status" value="1"/>
</dbReference>
<sequence length="665" mass="71707">MNDGGLSPIPDPVPGRGAAGIHRWVSWLESEHGRSFGSYADLHAWSIENPSRFWGSLWDYYGVRSGTPFDRVRDDSPMPDTRWFPGATVNYAEHVLTGDVDGAAPAVVAASEAGPPRELSWDDLVDAVARARTGLARLGIRRGDRVAAYLPNIPETVVAFLATASLGAVWSSCSPEFGTRAVIDRLTQIDPTVLLAVPGYVFRGKQIDRRAELASIAGALPGLTHVVEVPHGGLTVGSSSVGAAERVPWAELTAARGELEFEPVPFDHPLWILFSSGTTGLPKAIAHGHGGILLEHLKVHDLHMDTRRGDRFLWFTTTSWMMWNLSVSALLRRAAIVLTDGDPTWPGLDAQWRLAAATGATTMGTSPAYLMACRRAGLDPAGELDLSALRQLGVTGSPLPPEGFDWAADRLGGQVYLNPSSGGTDICSGFVGGGPWQPVVRGELAGPWLGVDVTTVDEQGRENPGALGELVIRSALPSMPVRFWNDPGKRRYRAAYFDRFPGLWRHGDWARRGPSGSFVISGRSDATLNRGGVRLGTSEFYTVVEARPPVRDSLVVHLEDDEGGPGLLILFVALGDGAALSDELVDELRRELRSQLSPRHVPDRIVEVPAVPRTITGKKLEAPVKQILLGRRPEEVLDPGALAEPGSIDAFVAMARDGRFAVLER</sequence>
<dbReference type="InterPro" id="IPR045851">
    <property type="entry name" value="AMP-bd_C_sf"/>
</dbReference>
<dbReference type="RefSeq" id="WP_344418405.1">
    <property type="nucleotide sequence ID" value="NZ_BAAAQK010000011.1"/>
</dbReference>
<keyword evidence="9" id="KW-1185">Reference proteome</keyword>
<dbReference type="InterPro" id="IPR000873">
    <property type="entry name" value="AMP-dep_synth/lig_dom"/>
</dbReference>
<dbReference type="NCBIfam" id="TIGR01217">
    <property type="entry name" value="ac_ac_CoA_syn"/>
    <property type="match status" value="1"/>
</dbReference>
<evidence type="ECO:0000313" key="8">
    <source>
        <dbReference type="EMBL" id="GAA1854045.1"/>
    </source>
</evidence>
<evidence type="ECO:0000256" key="3">
    <source>
        <dbReference type="ARBA" id="ARBA00022741"/>
    </source>
</evidence>
<dbReference type="GO" id="GO:0016874">
    <property type="term" value="F:ligase activity"/>
    <property type="evidence" value="ECO:0007669"/>
    <property type="project" value="UniProtKB-KW"/>
</dbReference>
<comment type="caution">
    <text evidence="8">The sequence shown here is derived from an EMBL/GenBank/DDBJ whole genome shotgun (WGS) entry which is preliminary data.</text>
</comment>
<dbReference type="PROSITE" id="PS00455">
    <property type="entry name" value="AMP_BINDING"/>
    <property type="match status" value="1"/>
</dbReference>
<dbReference type="PANTHER" id="PTHR42921:SF1">
    <property type="entry name" value="ACETOACETYL-COA SYNTHETASE"/>
    <property type="match status" value="1"/>
</dbReference>